<dbReference type="Proteomes" id="UP000705983">
    <property type="component" value="Unassembled WGS sequence"/>
</dbReference>
<evidence type="ECO:0000256" key="2">
    <source>
        <dbReference type="ARBA" id="ARBA00006143"/>
    </source>
</evidence>
<feature type="domain" description="Cytochrome C biogenesis protein transmembrane" evidence="7">
    <location>
        <begin position="20"/>
        <end position="231"/>
    </location>
</feature>
<evidence type="ECO:0000313" key="8">
    <source>
        <dbReference type="EMBL" id="MBM9433556.1"/>
    </source>
</evidence>
<evidence type="ECO:0000259" key="7">
    <source>
        <dbReference type="Pfam" id="PF02683"/>
    </source>
</evidence>
<feature type="transmembrane region" description="Helical" evidence="6">
    <location>
        <begin position="64"/>
        <end position="90"/>
    </location>
</feature>
<feature type="transmembrane region" description="Helical" evidence="6">
    <location>
        <begin position="20"/>
        <end position="43"/>
    </location>
</feature>
<dbReference type="RefSeq" id="WP_204736317.1">
    <property type="nucleotide sequence ID" value="NZ_JACEXG010000004.1"/>
</dbReference>
<evidence type="ECO:0000313" key="9">
    <source>
        <dbReference type="Proteomes" id="UP000705983"/>
    </source>
</evidence>
<evidence type="ECO:0000256" key="6">
    <source>
        <dbReference type="SAM" id="Phobius"/>
    </source>
</evidence>
<gene>
    <name evidence="8" type="ORF">JVW63_07590</name>
</gene>
<accession>A0ABS2TJ31</accession>
<dbReference type="InterPro" id="IPR003834">
    <property type="entry name" value="Cyt_c_assmbl_TM_dom"/>
</dbReference>
<evidence type="ECO:0000256" key="1">
    <source>
        <dbReference type="ARBA" id="ARBA00004141"/>
    </source>
</evidence>
<protein>
    <submittedName>
        <fullName evidence="8">Sulfite exporter TauE/SafE family protein</fullName>
    </submittedName>
</protein>
<name>A0ABS2TJ31_9ACTO</name>
<comment type="caution">
    <text evidence="8">The sequence shown here is derived from an EMBL/GenBank/DDBJ whole genome shotgun (WGS) entry which is preliminary data.</text>
</comment>
<evidence type="ECO:0000256" key="5">
    <source>
        <dbReference type="ARBA" id="ARBA00023136"/>
    </source>
</evidence>
<evidence type="ECO:0000256" key="4">
    <source>
        <dbReference type="ARBA" id="ARBA00022989"/>
    </source>
</evidence>
<evidence type="ECO:0000256" key="3">
    <source>
        <dbReference type="ARBA" id="ARBA00022692"/>
    </source>
</evidence>
<feature type="transmembrane region" description="Helical" evidence="6">
    <location>
        <begin position="176"/>
        <end position="196"/>
    </location>
</feature>
<keyword evidence="9" id="KW-1185">Reference proteome</keyword>
<dbReference type="InterPro" id="IPR051790">
    <property type="entry name" value="Cytochrome_c-biogenesis_DsbD"/>
</dbReference>
<keyword evidence="5 6" id="KW-0472">Membrane</keyword>
<dbReference type="EMBL" id="JAFFJS010000004">
    <property type="protein sequence ID" value="MBM9433556.1"/>
    <property type="molecule type" value="Genomic_DNA"/>
</dbReference>
<dbReference type="PANTHER" id="PTHR31272">
    <property type="entry name" value="CYTOCHROME C-TYPE BIOGENESIS PROTEIN HI_1454-RELATED"/>
    <property type="match status" value="1"/>
</dbReference>
<feature type="transmembrane region" description="Helical" evidence="6">
    <location>
        <begin position="136"/>
        <end position="164"/>
    </location>
</feature>
<sequence length="253" mass="26200">MMPLAIADSFVGAVTTGPMLVAIGAALIAGLVSFASPCVLPLLPGYLGYFSSLAPAAADGKRSWRLAGSVTLFVAGFSAVFVLLGVVFAAAGARFAQYQDTVMVVAGVIIILMGVAFLGGMPFLQKTTRLTVQKRGGPLGAVLLGAVFGLGWTPCIGPTLAAVLSMSFSSGSVQRGTILTLFYCLGLGLPFILAALTVDRSSRILSWVRRNSRTIQIVGGVALIAVGAMMVTGWWTDIINWVANLSGQTELVV</sequence>
<dbReference type="PANTHER" id="PTHR31272:SF4">
    <property type="entry name" value="CYTOCHROME C-TYPE BIOGENESIS PROTEIN HI_1454-RELATED"/>
    <property type="match status" value="1"/>
</dbReference>
<proteinExistence type="inferred from homology"/>
<feature type="transmembrane region" description="Helical" evidence="6">
    <location>
        <begin position="217"/>
        <end position="236"/>
    </location>
</feature>
<organism evidence="8 9">
    <name type="scientific">Flaviflexus equikiangi</name>
    <dbReference type="NCBI Taxonomy" id="2758573"/>
    <lineage>
        <taxon>Bacteria</taxon>
        <taxon>Bacillati</taxon>
        <taxon>Actinomycetota</taxon>
        <taxon>Actinomycetes</taxon>
        <taxon>Actinomycetales</taxon>
        <taxon>Actinomycetaceae</taxon>
        <taxon>Flaviflexus</taxon>
    </lineage>
</organism>
<reference evidence="9" key="1">
    <citation type="submission" date="2021-02" db="EMBL/GenBank/DDBJ databases">
        <title>Leucobacter sp. CX169.</title>
        <authorList>
            <person name="Cheng Y."/>
        </authorList>
    </citation>
    <scope>NUCLEOTIDE SEQUENCE [LARGE SCALE GENOMIC DNA]</scope>
    <source>
        <strain evidence="9">JY899</strain>
    </source>
</reference>
<comment type="similarity">
    <text evidence="2">Belongs to the DsbD family.</text>
</comment>
<feature type="transmembrane region" description="Helical" evidence="6">
    <location>
        <begin position="102"/>
        <end position="124"/>
    </location>
</feature>
<keyword evidence="3 6" id="KW-0812">Transmembrane</keyword>
<comment type="subcellular location">
    <subcellularLocation>
        <location evidence="1">Membrane</location>
        <topology evidence="1">Multi-pass membrane protein</topology>
    </subcellularLocation>
</comment>
<dbReference type="Pfam" id="PF02683">
    <property type="entry name" value="DsbD_TM"/>
    <property type="match status" value="1"/>
</dbReference>
<keyword evidence="4 6" id="KW-1133">Transmembrane helix</keyword>